<dbReference type="CDD" id="cd00519">
    <property type="entry name" value="Lipase_3"/>
    <property type="match status" value="1"/>
</dbReference>
<evidence type="ECO:0000256" key="5">
    <source>
        <dbReference type="ARBA" id="ARBA00022692"/>
    </source>
</evidence>
<sequence>MAGRRYHVVTHYVNIDHEKKAVVISIRGTMSISNTVTDGQCMPVPVPEIPTKCWCHSGIYQTSQQVLRSLNGAKNVINFLEQNTDYGLIINGHRYAICFLGAGVTVVLAEFLQNGRDNVFHKSYRNRPLRAFAFAPPPVFDENYCRARLSESEKYLCCFIHSKDVVPRLSWRGLVKIRASIPRLLQQCIRTQWWVYQASMLADRFTIKDALVSNSGFINGHDSTDESMNKTVADKSELVEINVEQDHSTDTSVQPTKQQISMSAKYIYFFFFLLCVNNEPVCLAYQKEISQAYNSIRQKTIDDGLVSPDLWDIKMTHLGRAFHICIKDMQSASTTSALKKTRHRRYTELNCCQRWFFVLRQLCVSCWCHGVVNCLCCTPCYEHKNNNQYIIYRCNPFSFSGRMLVSGRDLSDHMPHVYQHVLQCIDIDPVSSS</sequence>
<dbReference type="OrthoDB" id="438440at2759"/>
<keyword evidence="9" id="KW-0442">Lipid degradation</keyword>
<dbReference type="InterPro" id="IPR052214">
    <property type="entry name" value="DAG_Lipase-Related"/>
</dbReference>
<evidence type="ECO:0000256" key="3">
    <source>
        <dbReference type="ARBA" id="ARBA00022475"/>
    </source>
</evidence>
<keyword evidence="4" id="KW-0597">Phosphoprotein</keyword>
<dbReference type="InterPro" id="IPR029058">
    <property type="entry name" value="AB_hydrolase_fold"/>
</dbReference>
<keyword evidence="17" id="KW-1185">Reference proteome</keyword>
<dbReference type="EMBL" id="ASPP01032725">
    <property type="protein sequence ID" value="ETO03657.1"/>
    <property type="molecule type" value="Genomic_DNA"/>
</dbReference>
<comment type="caution">
    <text evidence="16">The sequence shown here is derived from an EMBL/GenBank/DDBJ whole genome shotgun (WGS) entry which is preliminary data.</text>
</comment>
<accession>X6LR75</accession>
<dbReference type="GO" id="GO:0046872">
    <property type="term" value="F:metal ion binding"/>
    <property type="evidence" value="ECO:0007669"/>
    <property type="project" value="UniProtKB-KW"/>
</dbReference>
<dbReference type="GO" id="GO:0016042">
    <property type="term" value="P:lipid catabolic process"/>
    <property type="evidence" value="ECO:0007669"/>
    <property type="project" value="UniProtKB-KW"/>
</dbReference>
<dbReference type="SUPFAM" id="SSF53474">
    <property type="entry name" value="alpha/beta-Hydrolases"/>
    <property type="match status" value="1"/>
</dbReference>
<keyword evidence="11" id="KW-0443">Lipid metabolism</keyword>
<evidence type="ECO:0000313" key="16">
    <source>
        <dbReference type="EMBL" id="ETO03657.1"/>
    </source>
</evidence>
<evidence type="ECO:0000256" key="11">
    <source>
        <dbReference type="ARBA" id="ARBA00023098"/>
    </source>
</evidence>
<gene>
    <name evidence="16" type="ORF">RFI_33744</name>
</gene>
<evidence type="ECO:0000256" key="8">
    <source>
        <dbReference type="ARBA" id="ARBA00022837"/>
    </source>
</evidence>
<dbReference type="PANTHER" id="PTHR45792:SF8">
    <property type="entry name" value="DIACYLGLYCEROL LIPASE-ALPHA"/>
    <property type="match status" value="1"/>
</dbReference>
<comment type="subcellular location">
    <subcellularLocation>
        <location evidence="2">Cell membrane</location>
        <topology evidence="2">Multi-pass membrane protein</topology>
    </subcellularLocation>
</comment>
<evidence type="ECO:0000256" key="1">
    <source>
        <dbReference type="ARBA" id="ARBA00001913"/>
    </source>
</evidence>
<dbReference type="PANTHER" id="PTHR45792">
    <property type="entry name" value="DIACYLGLYCEROL LIPASE HOMOLOG-RELATED"/>
    <property type="match status" value="1"/>
</dbReference>
<keyword evidence="8" id="KW-0106">Calcium</keyword>
<feature type="domain" description="Fungal lipase-type" evidence="15">
    <location>
        <begin position="23"/>
        <end position="170"/>
    </location>
</feature>
<dbReference type="Gene3D" id="3.40.50.1820">
    <property type="entry name" value="alpha/beta hydrolase"/>
    <property type="match status" value="1"/>
</dbReference>
<dbReference type="AlphaFoldDB" id="X6LR75"/>
<evidence type="ECO:0000256" key="14">
    <source>
        <dbReference type="ARBA" id="ARBA00026104"/>
    </source>
</evidence>
<evidence type="ECO:0000256" key="6">
    <source>
        <dbReference type="ARBA" id="ARBA00022723"/>
    </source>
</evidence>
<dbReference type="Pfam" id="PF01764">
    <property type="entry name" value="Lipase_3"/>
    <property type="match status" value="1"/>
</dbReference>
<keyword evidence="6" id="KW-0479">Metal-binding</keyword>
<keyword evidence="5" id="KW-0812">Transmembrane</keyword>
<evidence type="ECO:0000259" key="15">
    <source>
        <dbReference type="Pfam" id="PF01764"/>
    </source>
</evidence>
<evidence type="ECO:0000256" key="10">
    <source>
        <dbReference type="ARBA" id="ARBA00022989"/>
    </source>
</evidence>
<dbReference type="EC" id="3.1.1.116" evidence="14"/>
<protein>
    <recommendedName>
        <fullName evidence="14">sn-1-specific diacylglycerol lipase</fullName>
        <ecNumber evidence="14">3.1.1.116</ecNumber>
    </recommendedName>
</protein>
<evidence type="ECO:0000256" key="4">
    <source>
        <dbReference type="ARBA" id="ARBA00022553"/>
    </source>
</evidence>
<dbReference type="InterPro" id="IPR002921">
    <property type="entry name" value="Fungal_lipase-type"/>
</dbReference>
<evidence type="ECO:0000256" key="13">
    <source>
        <dbReference type="ARBA" id="ARBA00024531"/>
    </source>
</evidence>
<evidence type="ECO:0000256" key="9">
    <source>
        <dbReference type="ARBA" id="ARBA00022963"/>
    </source>
</evidence>
<organism evidence="16 17">
    <name type="scientific">Reticulomyxa filosa</name>
    <dbReference type="NCBI Taxonomy" id="46433"/>
    <lineage>
        <taxon>Eukaryota</taxon>
        <taxon>Sar</taxon>
        <taxon>Rhizaria</taxon>
        <taxon>Retaria</taxon>
        <taxon>Foraminifera</taxon>
        <taxon>Monothalamids</taxon>
        <taxon>Reticulomyxidae</taxon>
        <taxon>Reticulomyxa</taxon>
    </lineage>
</organism>
<dbReference type="GO" id="GO:0016298">
    <property type="term" value="F:lipase activity"/>
    <property type="evidence" value="ECO:0007669"/>
    <property type="project" value="TreeGrafter"/>
</dbReference>
<evidence type="ECO:0000256" key="12">
    <source>
        <dbReference type="ARBA" id="ARBA00023136"/>
    </source>
</evidence>
<evidence type="ECO:0000256" key="2">
    <source>
        <dbReference type="ARBA" id="ARBA00004651"/>
    </source>
</evidence>
<keyword evidence="7" id="KW-0378">Hydrolase</keyword>
<dbReference type="GO" id="GO:0005886">
    <property type="term" value="C:plasma membrane"/>
    <property type="evidence" value="ECO:0007669"/>
    <property type="project" value="UniProtKB-SubCell"/>
</dbReference>
<name>X6LR75_RETFI</name>
<keyword evidence="3" id="KW-1003">Cell membrane</keyword>
<keyword evidence="10" id="KW-1133">Transmembrane helix</keyword>
<comment type="cofactor">
    <cofactor evidence="1">
        <name>Ca(2+)</name>
        <dbReference type="ChEBI" id="CHEBI:29108"/>
    </cofactor>
</comment>
<keyword evidence="12" id="KW-0472">Membrane</keyword>
<comment type="catalytic activity">
    <reaction evidence="13">
        <text>a 1,2-diacyl-sn-glycerol + H2O = a 2-acylglycerol + a fatty acid + H(+)</text>
        <dbReference type="Rhea" id="RHEA:33275"/>
        <dbReference type="ChEBI" id="CHEBI:15377"/>
        <dbReference type="ChEBI" id="CHEBI:15378"/>
        <dbReference type="ChEBI" id="CHEBI:17389"/>
        <dbReference type="ChEBI" id="CHEBI:17815"/>
        <dbReference type="ChEBI" id="CHEBI:28868"/>
        <dbReference type="EC" id="3.1.1.116"/>
    </reaction>
    <physiologicalReaction direction="left-to-right" evidence="13">
        <dbReference type="Rhea" id="RHEA:33276"/>
    </physiologicalReaction>
</comment>
<evidence type="ECO:0000313" key="17">
    <source>
        <dbReference type="Proteomes" id="UP000023152"/>
    </source>
</evidence>
<dbReference type="Proteomes" id="UP000023152">
    <property type="component" value="Unassembled WGS sequence"/>
</dbReference>
<evidence type="ECO:0000256" key="7">
    <source>
        <dbReference type="ARBA" id="ARBA00022801"/>
    </source>
</evidence>
<reference evidence="16 17" key="1">
    <citation type="journal article" date="2013" name="Curr. Biol.">
        <title>The Genome of the Foraminiferan Reticulomyxa filosa.</title>
        <authorList>
            <person name="Glockner G."/>
            <person name="Hulsmann N."/>
            <person name="Schleicher M."/>
            <person name="Noegel A.A."/>
            <person name="Eichinger L."/>
            <person name="Gallinger C."/>
            <person name="Pawlowski J."/>
            <person name="Sierra R."/>
            <person name="Euteneuer U."/>
            <person name="Pillet L."/>
            <person name="Moustafa A."/>
            <person name="Platzer M."/>
            <person name="Groth M."/>
            <person name="Szafranski K."/>
            <person name="Schliwa M."/>
        </authorList>
    </citation>
    <scope>NUCLEOTIDE SEQUENCE [LARGE SCALE GENOMIC DNA]</scope>
</reference>
<proteinExistence type="predicted"/>